<dbReference type="RefSeq" id="WP_196110772.1">
    <property type="nucleotide sequence ID" value="NZ_CP064945.1"/>
</dbReference>
<dbReference type="EMBL" id="CP064948">
    <property type="protein sequence ID" value="QPH51631.1"/>
    <property type="molecule type" value="Genomic_DNA"/>
</dbReference>
<geneLocation type="plasmid" evidence="1 2">
    <name>pVIM-24-ZDHY414</name>
</geneLocation>
<evidence type="ECO:0000313" key="1">
    <source>
        <dbReference type="EMBL" id="QPH51631.1"/>
    </source>
</evidence>
<organism evidence="1 2">
    <name type="scientific">Pseudomonas fulva</name>
    <dbReference type="NCBI Taxonomy" id="47880"/>
    <lineage>
        <taxon>Bacteria</taxon>
        <taxon>Pseudomonadati</taxon>
        <taxon>Pseudomonadota</taxon>
        <taxon>Gammaproteobacteria</taxon>
        <taxon>Pseudomonadales</taxon>
        <taxon>Pseudomonadaceae</taxon>
        <taxon>Pseudomonas</taxon>
    </lineage>
</organism>
<dbReference type="Proteomes" id="UP000594430">
    <property type="component" value="Plasmid pVIM-24-ZDHY414"/>
</dbReference>
<gene>
    <name evidence="1" type="ORF">IZU98_25495</name>
</gene>
<proteinExistence type="predicted"/>
<protein>
    <submittedName>
        <fullName evidence="1">Uncharacterized protein</fullName>
    </submittedName>
</protein>
<dbReference type="AlphaFoldDB" id="A0A7S9LM52"/>
<name>A0A7S9LM52_9PSED</name>
<accession>A0A7S9LM52</accession>
<reference evidence="1 2" key="1">
    <citation type="submission" date="2020-11" db="EMBL/GenBank/DDBJ databases">
        <title>Pseudomonas fulva producing VIM-24.</title>
        <authorList>
            <person name="Liu S."/>
        </authorList>
    </citation>
    <scope>NUCLEOTIDE SEQUENCE [LARGE SCALE GENOMIC DNA]</scope>
    <source>
        <strain evidence="1 2">ZDHY414</strain>
        <plasmid evidence="1 2">pVIM-24-ZDHY414</plasmid>
    </source>
</reference>
<evidence type="ECO:0000313" key="2">
    <source>
        <dbReference type="Proteomes" id="UP000594430"/>
    </source>
</evidence>
<keyword evidence="1" id="KW-0614">Plasmid</keyword>
<sequence length="96" mass="10430">MTNNLTMEVSGLQLRRTDEGWQYLSEGYATDPDTWCDATSTLGPFSGDGVNHLLDELAAAKAREAELTDTLEHIRGKSSCSDAWDLIDEVLPNAGA</sequence>